<keyword evidence="2" id="KW-1185">Reference proteome</keyword>
<dbReference type="EMBL" id="BSYO01000006">
    <property type="protein sequence ID" value="GMH06895.1"/>
    <property type="molecule type" value="Genomic_DNA"/>
</dbReference>
<evidence type="ECO:0000313" key="2">
    <source>
        <dbReference type="Proteomes" id="UP001279734"/>
    </source>
</evidence>
<gene>
    <name evidence="1" type="ORF">Nepgr_008735</name>
</gene>
<name>A0AAD3S9M4_NEPGR</name>
<evidence type="ECO:0000313" key="1">
    <source>
        <dbReference type="EMBL" id="GMH06895.1"/>
    </source>
</evidence>
<organism evidence="1 2">
    <name type="scientific">Nepenthes gracilis</name>
    <name type="common">Slender pitcher plant</name>
    <dbReference type="NCBI Taxonomy" id="150966"/>
    <lineage>
        <taxon>Eukaryota</taxon>
        <taxon>Viridiplantae</taxon>
        <taxon>Streptophyta</taxon>
        <taxon>Embryophyta</taxon>
        <taxon>Tracheophyta</taxon>
        <taxon>Spermatophyta</taxon>
        <taxon>Magnoliopsida</taxon>
        <taxon>eudicotyledons</taxon>
        <taxon>Gunneridae</taxon>
        <taxon>Pentapetalae</taxon>
        <taxon>Caryophyllales</taxon>
        <taxon>Nepenthaceae</taxon>
        <taxon>Nepenthes</taxon>
    </lineage>
</organism>
<dbReference type="AlphaFoldDB" id="A0AAD3S9M4"/>
<comment type="caution">
    <text evidence="1">The sequence shown here is derived from an EMBL/GenBank/DDBJ whole genome shotgun (WGS) entry which is preliminary data.</text>
</comment>
<sequence>MGWAPGAKLAASVRGFNNGNPNAKVLTRDEIGFGRPYCQTKWPIQHRQTMVPLMRQMYSVIFNQTDRSLSGFLPLNCSPRLRRLHGKGNVRKSDLTPEAIGSQIGVALPFQKDKEGQLSDRDVVNCHILLIEVANFTNTFSHFTACPYVGTSFFLAENGRLVLNIIHGDDWGGLFESLTSHGFDGSMALLGRVGRGIHQELLILIDANFVGRKKRKSLKITKDIQPLLLIKLVMLLEWLALSAVTLDLWRPSTSPEGSSVSDGNFWSRSVEDKAGIRTLNMMSGQVHISESNWILMAHNIVVLVAEFSMRVYLRNDTLATRGEIACNFIGCVCELVNLHGARCEAENSLGELAFRPARRFVERRSYVDCGV</sequence>
<accession>A0AAD3S9M4</accession>
<dbReference type="Proteomes" id="UP001279734">
    <property type="component" value="Unassembled WGS sequence"/>
</dbReference>
<reference evidence="1" key="1">
    <citation type="submission" date="2023-05" db="EMBL/GenBank/DDBJ databases">
        <title>Nepenthes gracilis genome sequencing.</title>
        <authorList>
            <person name="Fukushima K."/>
        </authorList>
    </citation>
    <scope>NUCLEOTIDE SEQUENCE</scope>
    <source>
        <strain evidence="1">SING2019-196</strain>
    </source>
</reference>
<proteinExistence type="predicted"/>
<protein>
    <submittedName>
        <fullName evidence="1">Uncharacterized protein</fullName>
    </submittedName>
</protein>